<dbReference type="SMART" id="SM01358">
    <property type="entry name" value="HBM"/>
    <property type="match status" value="1"/>
</dbReference>
<comment type="subcellular location">
    <subcellularLocation>
        <location evidence="1">Cell inner membrane</location>
        <topology evidence="1">Multi-pass membrane protein</topology>
    </subcellularLocation>
</comment>
<evidence type="ECO:0000259" key="8">
    <source>
        <dbReference type="PROSITE" id="PS51753"/>
    </source>
</evidence>
<keyword evidence="5" id="KW-1133">Transmembrane helix</keyword>
<dbReference type="AlphaFoldDB" id="A0A850SVL7"/>
<accession>A0A850SVL7</accession>
<keyword evidence="5" id="KW-0812">Transmembrane</keyword>
<dbReference type="Gene3D" id="1.10.287.950">
    <property type="entry name" value="Methyl-accepting chemotaxis protein"/>
    <property type="match status" value="1"/>
</dbReference>
<feature type="domain" description="Methyl-accepting transducer" evidence="6">
    <location>
        <begin position="375"/>
        <end position="611"/>
    </location>
</feature>
<dbReference type="EMBL" id="JACADJ010000027">
    <property type="protein sequence ID" value="NWH05199.1"/>
    <property type="molecule type" value="Genomic_DNA"/>
</dbReference>
<organism evidence="9 10">
    <name type="scientific">Desulfobacter latus</name>
    <dbReference type="NCBI Taxonomy" id="2292"/>
    <lineage>
        <taxon>Bacteria</taxon>
        <taxon>Pseudomonadati</taxon>
        <taxon>Thermodesulfobacteriota</taxon>
        <taxon>Desulfobacteria</taxon>
        <taxon>Desulfobacterales</taxon>
        <taxon>Desulfobacteraceae</taxon>
        <taxon>Desulfobacter</taxon>
    </lineage>
</organism>
<evidence type="ECO:0000313" key="10">
    <source>
        <dbReference type="Proteomes" id="UP000553343"/>
    </source>
</evidence>
<dbReference type="CDD" id="cd11386">
    <property type="entry name" value="MCP_signal"/>
    <property type="match status" value="1"/>
</dbReference>
<dbReference type="PROSITE" id="PS51753">
    <property type="entry name" value="HBM"/>
    <property type="match status" value="1"/>
</dbReference>
<evidence type="ECO:0000256" key="4">
    <source>
        <dbReference type="PROSITE-ProRule" id="PRU00284"/>
    </source>
</evidence>
<evidence type="ECO:0000256" key="1">
    <source>
        <dbReference type="ARBA" id="ARBA00004429"/>
    </source>
</evidence>
<keyword evidence="2" id="KW-1003">Cell membrane</keyword>
<feature type="domain" description="T-SNARE coiled-coil homology" evidence="7">
    <location>
        <begin position="534"/>
        <end position="596"/>
    </location>
</feature>
<dbReference type="Proteomes" id="UP000553343">
    <property type="component" value="Unassembled WGS sequence"/>
</dbReference>
<dbReference type="InterPro" id="IPR032255">
    <property type="entry name" value="HBM"/>
</dbReference>
<keyword evidence="5" id="KW-0472">Membrane</keyword>
<keyword evidence="10" id="KW-1185">Reference proteome</keyword>
<gene>
    <name evidence="9" type="ORF">HXW94_09400</name>
</gene>
<dbReference type="PROSITE" id="PS50111">
    <property type="entry name" value="CHEMOTAXIS_TRANSDUC_2"/>
    <property type="match status" value="1"/>
</dbReference>
<keyword evidence="3 4" id="KW-0807">Transducer</keyword>
<keyword evidence="2" id="KW-0997">Cell inner membrane</keyword>
<evidence type="ECO:0000259" key="6">
    <source>
        <dbReference type="PROSITE" id="PS50111"/>
    </source>
</evidence>
<feature type="transmembrane region" description="Helical" evidence="5">
    <location>
        <begin position="278"/>
        <end position="300"/>
    </location>
</feature>
<dbReference type="SUPFAM" id="SSF58104">
    <property type="entry name" value="Methyl-accepting chemotaxis protein (MCP) signaling domain"/>
    <property type="match status" value="1"/>
</dbReference>
<evidence type="ECO:0000259" key="7">
    <source>
        <dbReference type="PROSITE" id="PS50192"/>
    </source>
</evidence>
<dbReference type="InterPro" id="IPR004089">
    <property type="entry name" value="MCPsignal_dom"/>
</dbReference>
<evidence type="ECO:0000256" key="5">
    <source>
        <dbReference type="SAM" id="Phobius"/>
    </source>
</evidence>
<dbReference type="PANTHER" id="PTHR32089:SF112">
    <property type="entry name" value="LYSOZYME-LIKE PROTEIN-RELATED"/>
    <property type="match status" value="1"/>
</dbReference>
<dbReference type="GO" id="GO:0005886">
    <property type="term" value="C:plasma membrane"/>
    <property type="evidence" value="ECO:0007669"/>
    <property type="project" value="UniProtKB-SubCell"/>
</dbReference>
<protein>
    <submittedName>
        <fullName evidence="9">Methyl-accepting chemotaxis protein</fullName>
    </submittedName>
</protein>
<dbReference type="PANTHER" id="PTHR32089">
    <property type="entry name" value="METHYL-ACCEPTING CHEMOTAXIS PROTEIN MCPB"/>
    <property type="match status" value="1"/>
</dbReference>
<dbReference type="SMART" id="SM00283">
    <property type="entry name" value="MA"/>
    <property type="match status" value="1"/>
</dbReference>
<evidence type="ECO:0000313" key="9">
    <source>
        <dbReference type="EMBL" id="NWH05199.1"/>
    </source>
</evidence>
<reference evidence="9 10" key="1">
    <citation type="submission" date="2020-06" db="EMBL/GenBank/DDBJ databases">
        <title>High-quality draft genome of sulfate reducer Desulfobacter latus type strain AcrS2 isolated from marine sediment.</title>
        <authorList>
            <person name="Hoppe M."/>
            <person name="Larsen C.K."/>
            <person name="Marshall I.P.G."/>
            <person name="Schramm A."/>
            <person name="Marietou A.G."/>
        </authorList>
    </citation>
    <scope>NUCLEOTIDE SEQUENCE [LARGE SCALE GENOMIC DNA]</scope>
    <source>
        <strain evidence="9 10">AcRS2</strain>
    </source>
</reference>
<sequence>MGLLLIVAAVGFMALNEASSGFEEYRGMAIGSNTGGRVQANLLSAQISAISFINTGSDASLDEFAKRWKTLLELHNIAQEQITKPEWSSVIKEISSNLDLYQKGFDQIVAYRNHRNKLVDDVLDVNGPLMENSLTEIMISANKDGDMTASYYTGLAMKHLLLARLYMATFLDTNDQSAVDRVHEEFEKTVKNLDILDKELENPKRRDLLKTVIEAEELYLKTFDELVTTIFERNKNVSEILSKMGWDISSKIENVKLDIKKVQDEIGPRLQASNQRSVATIGIVSLIAIVLGVFIVIIIIKGVMAQLGSDPRELAEIADNIANGNLVMEFNNDDSKNKGVYAGMKRMTQNLSDMIKDITTGVQTLDASSGELSAVSEQMASNVEQTAERSNNVAASSEEMSTNMASVAAATEQTTANIQTIVAAVEEMSATINEIAGNTAKGSQTTAQAVETATHVSAKVDDLGKAASEISKVTETIADISEQTNLLALNATIEAARAGEAGKGFAVVAGEIKALAQQTAEATNEISTRIAGIQSTTQESVTAIESIVHIIDEINEIVSTVATAIEEQSSTTQEITSNISQAASGVNEVNENVNQVSAVVAEVNVDISQVNQATDEVKTGGLQVASSAAKLTELAGNLKKLVSRFTV</sequence>
<evidence type="ECO:0000256" key="2">
    <source>
        <dbReference type="ARBA" id="ARBA00022519"/>
    </source>
</evidence>
<evidence type="ECO:0000256" key="3">
    <source>
        <dbReference type="ARBA" id="ARBA00023224"/>
    </source>
</evidence>
<dbReference type="Pfam" id="PF00015">
    <property type="entry name" value="MCPsignal"/>
    <property type="match status" value="1"/>
</dbReference>
<comment type="caution">
    <text evidence="9">The sequence shown here is derived from an EMBL/GenBank/DDBJ whole genome shotgun (WGS) entry which is preliminary data.</text>
</comment>
<dbReference type="PROSITE" id="PS50192">
    <property type="entry name" value="T_SNARE"/>
    <property type="match status" value="1"/>
</dbReference>
<dbReference type="GO" id="GO:0007165">
    <property type="term" value="P:signal transduction"/>
    <property type="evidence" value="ECO:0007669"/>
    <property type="project" value="UniProtKB-KW"/>
</dbReference>
<feature type="domain" description="HBM" evidence="8">
    <location>
        <begin position="27"/>
        <end position="267"/>
    </location>
</feature>
<proteinExistence type="predicted"/>
<name>A0A850SVL7_9BACT</name>
<dbReference type="InterPro" id="IPR000727">
    <property type="entry name" value="T_SNARE_dom"/>
</dbReference>